<proteinExistence type="inferred from homology"/>
<dbReference type="Proteomes" id="UP000070401">
    <property type="component" value="Unassembled WGS sequence"/>
</dbReference>
<comment type="catalytic activity">
    <reaction evidence="8">
        <text>O-acetyl-L-serine + hydrogen sulfide = L-cysteine + acetate</text>
        <dbReference type="Rhea" id="RHEA:14829"/>
        <dbReference type="ChEBI" id="CHEBI:29919"/>
        <dbReference type="ChEBI" id="CHEBI:30089"/>
        <dbReference type="ChEBI" id="CHEBI:35235"/>
        <dbReference type="ChEBI" id="CHEBI:58340"/>
        <dbReference type="EC" id="2.5.1.47"/>
    </reaction>
</comment>
<keyword evidence="7" id="KW-0198">Cysteine biosynthesis</keyword>
<keyword evidence="6 9" id="KW-0663">Pyridoxal phosphate</keyword>
<keyword evidence="5" id="KW-0808">Transferase</keyword>
<sequence length="316" mass="34612">MKNKFDWRIFMLVNSVIDLIGNTPLVKINNIDTFGNEIYIKLEGSNPGRSTKDRIALKMIEEGEKAGLIDKDTVIMEATSGNTGIGLAMICAVKNYKLKIVMPDTMSVERIQLMRAYGTEVILTDGSLGMKACLEKLEELKKKEKKYFIPDQFTNVNNPKAHYETTAEEILKDLNNKVDVFICGTGTGGSFSGTAKKLKERLPNIKTFPVEPASSPLLSKGYIGPHKIQGMGMSIGGIPAVYDGSLADGILTCEDDDAFKMMRELSFKEGILAGISTGATLKAALDYSKENANKNLKIVILSTDSGEKYLSNICEL</sequence>
<keyword evidence="12" id="KW-1185">Reference proteome</keyword>
<dbReference type="AlphaFoldDB" id="A0A133PFV9"/>
<dbReference type="InterPro" id="IPR005859">
    <property type="entry name" value="CysK"/>
</dbReference>
<dbReference type="PATRIC" id="fig|851.8.peg.18"/>
<evidence type="ECO:0000256" key="3">
    <source>
        <dbReference type="ARBA" id="ARBA00012681"/>
    </source>
</evidence>
<comment type="cofactor">
    <cofactor evidence="1 9">
        <name>pyridoxal 5'-phosphate</name>
        <dbReference type="ChEBI" id="CHEBI:597326"/>
    </cofactor>
</comment>
<feature type="modified residue" description="N6-(pyridoxal phosphate)lysine" evidence="9">
    <location>
        <position position="52"/>
    </location>
</feature>
<evidence type="ECO:0000256" key="5">
    <source>
        <dbReference type="ARBA" id="ARBA00022679"/>
    </source>
</evidence>
<evidence type="ECO:0000256" key="6">
    <source>
        <dbReference type="ARBA" id="ARBA00022898"/>
    </source>
</evidence>
<dbReference type="EMBL" id="LRPY01000002">
    <property type="protein sequence ID" value="KXA27391.1"/>
    <property type="molecule type" value="Genomic_DNA"/>
</dbReference>
<evidence type="ECO:0000313" key="12">
    <source>
        <dbReference type="Proteomes" id="UP000070401"/>
    </source>
</evidence>
<keyword evidence="4" id="KW-0028">Amino-acid biosynthesis</keyword>
<evidence type="ECO:0000256" key="8">
    <source>
        <dbReference type="ARBA" id="ARBA00047931"/>
    </source>
</evidence>
<dbReference type="FunFam" id="3.40.50.1100:FF:000006">
    <property type="entry name" value="Cysteine synthase"/>
    <property type="match status" value="1"/>
</dbReference>
<comment type="similarity">
    <text evidence="2">Belongs to the cysteine synthase/cystathionine beta-synthase family.</text>
</comment>
<dbReference type="eggNOG" id="COG0031">
    <property type="taxonomic scope" value="Bacteria"/>
</dbReference>
<protein>
    <recommendedName>
        <fullName evidence="3">cysteine synthase</fullName>
        <ecNumber evidence="3">2.5.1.47</ecNumber>
    </recommendedName>
</protein>
<evidence type="ECO:0000256" key="9">
    <source>
        <dbReference type="PIRSR" id="PIRSR605856-51"/>
    </source>
</evidence>
<comment type="caution">
    <text evidence="11">The sequence shown here is derived from an EMBL/GenBank/DDBJ whole genome shotgun (WGS) entry which is preliminary data.</text>
</comment>
<dbReference type="PANTHER" id="PTHR10314">
    <property type="entry name" value="CYSTATHIONINE BETA-SYNTHASE"/>
    <property type="match status" value="1"/>
</dbReference>
<dbReference type="CDD" id="cd01561">
    <property type="entry name" value="CBS_like"/>
    <property type="match status" value="1"/>
</dbReference>
<dbReference type="Gene3D" id="3.40.50.1100">
    <property type="match status" value="2"/>
</dbReference>
<organism evidence="11 12">
    <name type="scientific">Fusobacterium nucleatum</name>
    <dbReference type="NCBI Taxonomy" id="851"/>
    <lineage>
        <taxon>Bacteria</taxon>
        <taxon>Fusobacteriati</taxon>
        <taxon>Fusobacteriota</taxon>
        <taxon>Fusobacteriia</taxon>
        <taxon>Fusobacteriales</taxon>
        <taxon>Fusobacteriaceae</taxon>
        <taxon>Fusobacterium</taxon>
    </lineage>
</organism>
<dbReference type="InterPro" id="IPR050214">
    <property type="entry name" value="Cys_Synth/Cystath_Beta-Synth"/>
</dbReference>
<evidence type="ECO:0000256" key="4">
    <source>
        <dbReference type="ARBA" id="ARBA00022605"/>
    </source>
</evidence>
<dbReference type="NCBIfam" id="TIGR01139">
    <property type="entry name" value="cysK"/>
    <property type="match status" value="1"/>
</dbReference>
<evidence type="ECO:0000256" key="7">
    <source>
        <dbReference type="ARBA" id="ARBA00023192"/>
    </source>
</evidence>
<dbReference type="Pfam" id="PF00291">
    <property type="entry name" value="PALP"/>
    <property type="match status" value="1"/>
</dbReference>
<reference evidence="12" key="1">
    <citation type="submission" date="2016-01" db="EMBL/GenBank/DDBJ databases">
        <authorList>
            <person name="Mitreva M."/>
            <person name="Pepin K.H."/>
            <person name="Mihindukulasuriya K.A."/>
            <person name="Fulton R."/>
            <person name="Fronick C."/>
            <person name="O'Laughlin M."/>
            <person name="Miner T."/>
            <person name="Herter B."/>
            <person name="Rosa B.A."/>
            <person name="Cordes M."/>
            <person name="Tomlinson C."/>
            <person name="Wollam A."/>
            <person name="Palsikar V.B."/>
            <person name="Mardis E.R."/>
            <person name="Wilson R.K."/>
        </authorList>
    </citation>
    <scope>NUCLEOTIDE SEQUENCE [LARGE SCALE GENOMIC DNA]</scope>
    <source>
        <strain evidence="12">MJR7757B</strain>
    </source>
</reference>
<name>A0A133PFV9_FUSNU</name>
<gene>
    <name evidence="11" type="ORF">HMPREF3221_00017</name>
</gene>
<dbReference type="InterPro" id="IPR001926">
    <property type="entry name" value="TrpB-like_PALP"/>
</dbReference>
<evidence type="ECO:0000256" key="1">
    <source>
        <dbReference type="ARBA" id="ARBA00001933"/>
    </source>
</evidence>
<dbReference type="STRING" id="1408287.GCA_000493815_01970"/>
<dbReference type="NCBIfam" id="TIGR01136">
    <property type="entry name" value="cysKM"/>
    <property type="match status" value="1"/>
</dbReference>
<feature type="domain" description="Tryptophan synthase beta chain-like PALP" evidence="10">
    <location>
        <begin position="18"/>
        <end position="304"/>
    </location>
</feature>
<dbReference type="SUPFAM" id="SSF53686">
    <property type="entry name" value="Tryptophan synthase beta subunit-like PLP-dependent enzymes"/>
    <property type="match status" value="1"/>
</dbReference>
<dbReference type="GO" id="GO:0006535">
    <property type="term" value="P:cysteine biosynthetic process from serine"/>
    <property type="evidence" value="ECO:0007669"/>
    <property type="project" value="InterPro"/>
</dbReference>
<dbReference type="GO" id="GO:0004124">
    <property type="term" value="F:cysteine synthase activity"/>
    <property type="evidence" value="ECO:0007669"/>
    <property type="project" value="UniProtKB-EC"/>
</dbReference>
<dbReference type="InterPro" id="IPR036052">
    <property type="entry name" value="TrpB-like_PALP_sf"/>
</dbReference>
<dbReference type="InterPro" id="IPR005856">
    <property type="entry name" value="Cys_synth"/>
</dbReference>
<evidence type="ECO:0000313" key="11">
    <source>
        <dbReference type="EMBL" id="KXA27391.1"/>
    </source>
</evidence>
<evidence type="ECO:0000256" key="2">
    <source>
        <dbReference type="ARBA" id="ARBA00007103"/>
    </source>
</evidence>
<accession>A0A133PFV9</accession>
<dbReference type="EC" id="2.5.1.47" evidence="3"/>
<evidence type="ECO:0000259" key="10">
    <source>
        <dbReference type="Pfam" id="PF00291"/>
    </source>
</evidence>